<reference evidence="2 3" key="1">
    <citation type="journal article" date="2011" name="J. Bacteriol.">
        <title>Genome sequence of the plant-pathogenic bacterium Dickeya dadantii 3937.</title>
        <authorList>
            <person name="Glasner J.D."/>
            <person name="Yang C.H."/>
            <person name="Reverchon S."/>
            <person name="Hugouvieux-Cotte-Pattat N."/>
            <person name="Condemine G."/>
            <person name="Bohin J.P."/>
            <person name="Van Gijsegem F."/>
            <person name="Yang S."/>
            <person name="Franza T."/>
            <person name="Expert D."/>
            <person name="Plunkett G. III"/>
            <person name="San Francisco M.J."/>
            <person name="Charkowski A.O."/>
            <person name="Py B."/>
            <person name="Bell K."/>
            <person name="Rauscher L."/>
            <person name="Rodriguez-Palenzuela P."/>
            <person name="Toussaint A."/>
            <person name="Holeva M.C."/>
            <person name="He S.Y."/>
            <person name="Douet V."/>
            <person name="Boccara M."/>
            <person name="Blanco C."/>
            <person name="Toth I."/>
            <person name="Anderson B.D."/>
            <person name="Biehl B.S."/>
            <person name="Mau B."/>
            <person name="Flynn S.M."/>
            <person name="Barras F."/>
            <person name="Lindeberg M."/>
            <person name="Birch P.R."/>
            <person name="Tsuyumu S."/>
            <person name="Shi X."/>
            <person name="Hibbing M."/>
            <person name="Yap M.N."/>
            <person name="Carpentier M."/>
            <person name="Dassa E."/>
            <person name="Umehara M."/>
            <person name="Kim J.F."/>
            <person name="Rusch M."/>
            <person name="Soni P."/>
            <person name="Mayhew G.F."/>
            <person name="Fouts D.E."/>
            <person name="Gill S.R."/>
            <person name="Blattner F.R."/>
            <person name="Keen N.T."/>
            <person name="Perna N.T."/>
        </authorList>
    </citation>
    <scope>NUCLEOTIDE SEQUENCE [LARGE SCALE GENOMIC DNA]</scope>
    <source>
        <strain evidence="2 3">3937</strain>
    </source>
</reference>
<evidence type="ECO:0000313" key="2">
    <source>
        <dbReference type="EMBL" id="ADM96727.1"/>
    </source>
</evidence>
<evidence type="ECO:0000313" key="3">
    <source>
        <dbReference type="Proteomes" id="UP000006859"/>
    </source>
</evidence>
<name>E0SJY1_DICD3</name>
<gene>
    <name evidence="2" type="ordered locus">Dda3937_04458</name>
</gene>
<feature type="region of interest" description="Disordered" evidence="1">
    <location>
        <begin position="11"/>
        <end position="34"/>
    </location>
</feature>
<dbReference type="EMBL" id="CP002038">
    <property type="protein sequence ID" value="ADM96727.1"/>
    <property type="molecule type" value="Genomic_DNA"/>
</dbReference>
<evidence type="ECO:0000256" key="1">
    <source>
        <dbReference type="SAM" id="MobiDB-lite"/>
    </source>
</evidence>
<feature type="compositionally biased region" description="Basic residues" evidence="1">
    <location>
        <begin position="18"/>
        <end position="29"/>
    </location>
</feature>
<dbReference type="AlphaFoldDB" id="E0SJY1"/>
<dbReference type="KEGG" id="ddd:Dda3937_04458"/>
<protein>
    <submittedName>
        <fullName evidence="2">Uncharacterized protein</fullName>
    </submittedName>
</protein>
<keyword evidence="3" id="KW-1185">Reference proteome</keyword>
<sequence length="91" mass="10686">MPRDLRHQAFLTSCPYHNGKRTSPRRQARQPRQSTVLPRDITPYFLPAADNKWNRLRPFIIGGGKGDSESHFIMSYSEINIRRRTINSFKE</sequence>
<organism evidence="2 3">
    <name type="scientific">Dickeya dadantii (strain 3937)</name>
    <name type="common">Erwinia chrysanthemi (strain 3937)</name>
    <dbReference type="NCBI Taxonomy" id="198628"/>
    <lineage>
        <taxon>Bacteria</taxon>
        <taxon>Pseudomonadati</taxon>
        <taxon>Pseudomonadota</taxon>
        <taxon>Gammaproteobacteria</taxon>
        <taxon>Enterobacterales</taxon>
        <taxon>Pectobacteriaceae</taxon>
        <taxon>Dickeya</taxon>
    </lineage>
</organism>
<accession>E0SJY1</accession>
<proteinExistence type="predicted"/>
<dbReference type="Proteomes" id="UP000006859">
    <property type="component" value="Chromosome"/>
</dbReference>
<dbReference type="HOGENOM" id="CLU_2422198_0_0_6"/>